<evidence type="ECO:0000256" key="4">
    <source>
        <dbReference type="ARBA" id="ARBA00022723"/>
    </source>
</evidence>
<evidence type="ECO:0000256" key="5">
    <source>
        <dbReference type="ARBA" id="ARBA00023002"/>
    </source>
</evidence>
<protein>
    <submittedName>
        <fullName evidence="10">Oxidoreductase</fullName>
    </submittedName>
</protein>
<keyword evidence="11" id="KW-1185">Reference proteome</keyword>
<dbReference type="InterPro" id="IPR039261">
    <property type="entry name" value="FNR_nucleotide-bd"/>
</dbReference>
<reference evidence="10 11" key="1">
    <citation type="submission" date="2018-09" db="EMBL/GenBank/DDBJ databases">
        <title>Novel species of Cryobacterium.</title>
        <authorList>
            <person name="Liu Q."/>
            <person name="Xin Y.-H."/>
        </authorList>
    </citation>
    <scope>NUCLEOTIDE SEQUENCE [LARGE SCALE GENOMIC DNA]</scope>
    <source>
        <strain evidence="10 11">Hh39</strain>
    </source>
</reference>
<keyword evidence="7" id="KW-0411">Iron-sulfur</keyword>
<evidence type="ECO:0000259" key="9">
    <source>
        <dbReference type="PROSITE" id="PS51384"/>
    </source>
</evidence>
<evidence type="ECO:0000313" key="10">
    <source>
        <dbReference type="EMBL" id="RJT85146.1"/>
    </source>
</evidence>
<evidence type="ECO:0000256" key="6">
    <source>
        <dbReference type="ARBA" id="ARBA00023004"/>
    </source>
</evidence>
<comment type="caution">
    <text evidence="10">The sequence shown here is derived from an EMBL/GenBank/DDBJ whole genome shotgun (WGS) entry which is preliminary data.</text>
</comment>
<dbReference type="InterPro" id="IPR036010">
    <property type="entry name" value="2Fe-2S_ferredoxin-like_sf"/>
</dbReference>
<dbReference type="CDD" id="cd06185">
    <property type="entry name" value="PDR_like"/>
    <property type="match status" value="1"/>
</dbReference>
<dbReference type="Gene3D" id="3.40.50.80">
    <property type="entry name" value="Nucleotide-binding domain of ferredoxin-NADP reductase (FNR) module"/>
    <property type="match status" value="1"/>
</dbReference>
<dbReference type="Pfam" id="PF00111">
    <property type="entry name" value="Fer2"/>
    <property type="match status" value="1"/>
</dbReference>
<dbReference type="InterPro" id="IPR012675">
    <property type="entry name" value="Beta-grasp_dom_sf"/>
</dbReference>
<dbReference type="SUPFAM" id="SSF54292">
    <property type="entry name" value="2Fe-2S ferredoxin-like"/>
    <property type="match status" value="1"/>
</dbReference>
<dbReference type="PROSITE" id="PS00197">
    <property type="entry name" value="2FE2S_FER_1"/>
    <property type="match status" value="1"/>
</dbReference>
<accession>A0A3A5MHN2</accession>
<dbReference type="SUPFAM" id="SSF52343">
    <property type="entry name" value="Ferredoxin reductase-like, C-terminal NADP-linked domain"/>
    <property type="match status" value="1"/>
</dbReference>
<keyword evidence="6" id="KW-0408">Iron</keyword>
<dbReference type="InterPro" id="IPR017927">
    <property type="entry name" value="FAD-bd_FR_type"/>
</dbReference>
<dbReference type="GO" id="GO:0046872">
    <property type="term" value="F:metal ion binding"/>
    <property type="evidence" value="ECO:0007669"/>
    <property type="project" value="UniProtKB-KW"/>
</dbReference>
<dbReference type="SUPFAM" id="SSF63380">
    <property type="entry name" value="Riboflavin synthase domain-like"/>
    <property type="match status" value="1"/>
</dbReference>
<dbReference type="PRINTS" id="PR00409">
    <property type="entry name" value="PHDIOXRDTASE"/>
</dbReference>
<dbReference type="PROSITE" id="PS51384">
    <property type="entry name" value="FAD_FR"/>
    <property type="match status" value="1"/>
</dbReference>
<keyword evidence="4" id="KW-0479">Metal-binding</keyword>
<dbReference type="GO" id="GO:0051537">
    <property type="term" value="F:2 iron, 2 sulfur cluster binding"/>
    <property type="evidence" value="ECO:0007669"/>
    <property type="project" value="UniProtKB-KW"/>
</dbReference>
<keyword evidence="2" id="KW-0285">Flavoprotein</keyword>
<feature type="domain" description="2Fe-2S ferredoxin-type" evidence="8">
    <location>
        <begin position="223"/>
        <end position="310"/>
    </location>
</feature>
<proteinExistence type="predicted"/>
<feature type="domain" description="FAD-binding FR-type" evidence="9">
    <location>
        <begin position="1"/>
        <end position="100"/>
    </location>
</feature>
<gene>
    <name evidence="10" type="ORF">D6T64_19595</name>
</gene>
<dbReference type="PROSITE" id="PS51085">
    <property type="entry name" value="2FE2S_FER_2"/>
    <property type="match status" value="1"/>
</dbReference>
<evidence type="ECO:0000256" key="7">
    <source>
        <dbReference type="ARBA" id="ARBA00023014"/>
    </source>
</evidence>
<dbReference type="GO" id="GO:0016491">
    <property type="term" value="F:oxidoreductase activity"/>
    <property type="evidence" value="ECO:0007669"/>
    <property type="project" value="UniProtKB-KW"/>
</dbReference>
<dbReference type="InterPro" id="IPR006058">
    <property type="entry name" value="2Fe2S_fd_BS"/>
</dbReference>
<comment type="cofactor">
    <cofactor evidence="1">
        <name>FAD</name>
        <dbReference type="ChEBI" id="CHEBI:57692"/>
    </cofactor>
</comment>
<evidence type="ECO:0000256" key="1">
    <source>
        <dbReference type="ARBA" id="ARBA00001974"/>
    </source>
</evidence>
<dbReference type="AlphaFoldDB" id="A0A3A5MHN2"/>
<evidence type="ECO:0000259" key="8">
    <source>
        <dbReference type="PROSITE" id="PS51085"/>
    </source>
</evidence>
<dbReference type="PANTHER" id="PTHR47354">
    <property type="entry name" value="NADH OXIDOREDUCTASE HCR"/>
    <property type="match status" value="1"/>
</dbReference>
<keyword evidence="5" id="KW-0560">Oxidoreductase</keyword>
<organism evidence="10 11">
    <name type="scientific">Cryobacterium melibiosiphilum</name>
    <dbReference type="NCBI Taxonomy" id="995039"/>
    <lineage>
        <taxon>Bacteria</taxon>
        <taxon>Bacillati</taxon>
        <taxon>Actinomycetota</taxon>
        <taxon>Actinomycetes</taxon>
        <taxon>Micrococcales</taxon>
        <taxon>Microbacteriaceae</taxon>
        <taxon>Cryobacterium</taxon>
    </lineage>
</organism>
<dbReference type="EMBL" id="QZVS01000096">
    <property type="protein sequence ID" value="RJT85146.1"/>
    <property type="molecule type" value="Genomic_DNA"/>
</dbReference>
<evidence type="ECO:0000256" key="3">
    <source>
        <dbReference type="ARBA" id="ARBA00022714"/>
    </source>
</evidence>
<name>A0A3A5MHN2_9MICO</name>
<dbReference type="OrthoDB" id="502624at2"/>
<evidence type="ECO:0000313" key="11">
    <source>
        <dbReference type="Proteomes" id="UP000272015"/>
    </source>
</evidence>
<dbReference type="Gene3D" id="2.40.30.10">
    <property type="entry name" value="Translation factors"/>
    <property type="match status" value="1"/>
</dbReference>
<dbReference type="InterPro" id="IPR050415">
    <property type="entry name" value="MRET"/>
</dbReference>
<dbReference type="CDD" id="cd00207">
    <property type="entry name" value="fer2"/>
    <property type="match status" value="1"/>
</dbReference>
<dbReference type="PANTHER" id="PTHR47354:SF1">
    <property type="entry name" value="CARNITINE MONOOXYGENASE REDUCTASE SUBUNIT"/>
    <property type="match status" value="1"/>
</dbReference>
<keyword evidence="3" id="KW-0001">2Fe-2S</keyword>
<dbReference type="Gene3D" id="3.10.20.30">
    <property type="match status" value="1"/>
</dbReference>
<dbReference type="Proteomes" id="UP000272015">
    <property type="component" value="Unassembled WGS sequence"/>
</dbReference>
<dbReference type="InterPro" id="IPR001041">
    <property type="entry name" value="2Fe-2S_ferredoxin-type"/>
</dbReference>
<sequence length="310" mass="33833">MQLIVRDKYYQTDDLVSVVLSRTDGGRLPDWTPGAHIDVFLPNGLARQYSLCGDPWNTDNYHIGVLGALESRGGSRFIHDELKIGSVVGLGGPRNNFALTPSKTLLFVAGGVGITPILPMINQAEQMGISWRLLYLGRNLASMAFRDRVERFSDRVTLHPGDELGRMAVSDWIGAPRDGTKIYVCGPERLLTTVTEHCADWQMGTVRAERFTARKFDAPLRSGSFEILMAGSGKVIRVLPTESMVAALRSAGVNTLTSCGMGICGTCEMSVLSGVPDHRDSILDEDERLAGNCMFPCVSRSLTDRLVLGL</sequence>
<evidence type="ECO:0000256" key="2">
    <source>
        <dbReference type="ARBA" id="ARBA00022630"/>
    </source>
</evidence>
<dbReference type="InterPro" id="IPR017938">
    <property type="entry name" value="Riboflavin_synthase-like_b-brl"/>
</dbReference>